<evidence type="ECO:0000313" key="2">
    <source>
        <dbReference type="EMBL" id="OFI49439.1"/>
    </source>
</evidence>
<dbReference type="Pfam" id="PF11457">
    <property type="entry name" value="DUF3021"/>
    <property type="match status" value="1"/>
</dbReference>
<dbReference type="AlphaFoldDB" id="A0A1E8GMF9"/>
<keyword evidence="1" id="KW-0472">Membrane</keyword>
<feature type="transmembrane region" description="Helical" evidence="1">
    <location>
        <begin position="12"/>
        <end position="31"/>
    </location>
</feature>
<dbReference type="EMBL" id="MKIR01000012">
    <property type="protein sequence ID" value="OFI49439.1"/>
    <property type="molecule type" value="Genomic_DNA"/>
</dbReference>
<evidence type="ECO:0000256" key="1">
    <source>
        <dbReference type="SAM" id="Phobius"/>
    </source>
</evidence>
<dbReference type="InterPro" id="IPR021560">
    <property type="entry name" value="DUF3021"/>
</dbReference>
<feature type="transmembrane region" description="Helical" evidence="1">
    <location>
        <begin position="51"/>
        <end position="73"/>
    </location>
</feature>
<dbReference type="STRING" id="1859473.BG261_02355"/>
<comment type="caution">
    <text evidence="2">The sequence shown here is derived from an EMBL/GenBank/DDBJ whole genome shotgun (WGS) entry which is preliminary data.</text>
</comment>
<evidence type="ECO:0000313" key="3">
    <source>
        <dbReference type="Proteomes" id="UP000178622"/>
    </source>
</evidence>
<proteinExistence type="predicted"/>
<name>A0A1E8GMF9_9LACT</name>
<dbReference type="Proteomes" id="UP000178622">
    <property type="component" value="Unassembled WGS sequence"/>
</dbReference>
<feature type="transmembrane region" description="Helical" evidence="1">
    <location>
        <begin position="85"/>
        <end position="105"/>
    </location>
</feature>
<sequence length="245" mass="28694">MKIFKNILKGASFGITIGFLISLIVSSFYEGGIYYPSSPQFVSTFSREVDAIWYSIVIWTLIGLLFTWAGLIFTIEDWSLLKKTFIHFIVTLVIFSLIFKFTGWTDLSIKSYMICVSIFCLAYIIIWTLTYKTTDKELEMINNKLTSKKIDKDYTERLRKRRAHQKRYSIRFGQDINWDEFLNNDFVKTNIDFISLSKSKKSMQVWCSYTSVQICEELSKITFVPKDKITVTDLSVFDNLSFVRL</sequence>
<keyword evidence="1" id="KW-0812">Transmembrane</keyword>
<gene>
    <name evidence="2" type="ORF">BG261_02355</name>
</gene>
<accession>A0A1E8GMF9</accession>
<keyword evidence="1" id="KW-1133">Transmembrane helix</keyword>
<dbReference type="OrthoDB" id="1698302at2"/>
<dbReference type="RefSeq" id="WP_070791959.1">
    <property type="nucleotide sequence ID" value="NZ_MKIR01000012.1"/>
</dbReference>
<keyword evidence="3" id="KW-1185">Reference proteome</keyword>
<protein>
    <submittedName>
        <fullName evidence="2">Uncharacterized protein</fullName>
    </submittedName>
</protein>
<organism evidence="2 3">
    <name type="scientific">Floricoccus tropicus</name>
    <dbReference type="NCBI Taxonomy" id="1859473"/>
    <lineage>
        <taxon>Bacteria</taxon>
        <taxon>Bacillati</taxon>
        <taxon>Bacillota</taxon>
        <taxon>Bacilli</taxon>
        <taxon>Lactobacillales</taxon>
        <taxon>Streptococcaceae</taxon>
        <taxon>Floricoccus</taxon>
    </lineage>
</organism>
<reference evidence="3" key="1">
    <citation type="submission" date="2016-09" db="EMBL/GenBank/DDBJ databases">
        <title>Draft genome sequence of a novel species of the family Streptococcaceae isolated from flowers.</title>
        <authorList>
            <person name="Chuah L.-O."/>
            <person name="Yap K.-P."/>
            <person name="Thong K.L."/>
            <person name="Liong M.T."/>
            <person name="Ahmad R."/>
            <person name="Rusul G."/>
        </authorList>
    </citation>
    <scope>NUCLEOTIDE SEQUENCE [LARGE SCALE GENOMIC DNA]</scope>
    <source>
        <strain evidence="3">DF1</strain>
    </source>
</reference>
<feature type="transmembrane region" description="Helical" evidence="1">
    <location>
        <begin position="111"/>
        <end position="131"/>
    </location>
</feature>